<evidence type="ECO:0000259" key="1">
    <source>
        <dbReference type="Pfam" id="PF21837"/>
    </source>
</evidence>
<gene>
    <name evidence="2" type="ORF">NYR97_09655</name>
</gene>
<dbReference type="AlphaFoldDB" id="A0AAU0BET6"/>
<dbReference type="InterPro" id="IPR054191">
    <property type="entry name" value="DUF6896"/>
</dbReference>
<reference evidence="2 3" key="1">
    <citation type="submission" date="2022-08" db="EMBL/GenBank/DDBJ databases">
        <title>Whole genome sequencing-based tracing of a 2022 introduction and outbreak of Xanthomonas hortorum pv. pelargonii.</title>
        <authorList>
            <person name="Iruegas-Bocardo F."/>
            <person name="Weisberg A.K."/>
            <person name="Riutta E.R."/>
            <person name="Kilday K."/>
            <person name="Bonkowski J.C."/>
            <person name="Creswell T."/>
            <person name="Daughtrey M.L."/>
            <person name="Rane K."/>
            <person name="Grunwald N.J."/>
            <person name="Chang J.H."/>
            <person name="Putnam M.L."/>
        </authorList>
    </citation>
    <scope>NUCLEOTIDE SEQUENCE [LARGE SCALE GENOMIC DNA]</scope>
    <source>
        <strain evidence="2 3">22-323</strain>
    </source>
</reference>
<feature type="domain" description="DUF6896" evidence="1">
    <location>
        <begin position="5"/>
        <end position="119"/>
    </location>
</feature>
<evidence type="ECO:0000313" key="2">
    <source>
        <dbReference type="EMBL" id="WOB51584.1"/>
    </source>
</evidence>
<accession>A0AAU0BET6</accession>
<dbReference type="RefSeq" id="WP_316697719.1">
    <property type="nucleotide sequence ID" value="NZ_CP103836.1"/>
</dbReference>
<sequence>MLSQFSALQFALISEFFEILPSAGQDFMRDVPKNGEISVKGEMWKFRKHGQGVRFYHPESGRIVDSHRFYGDIFDVIDAWRIMQFAESVGMSALTEQAIEDSLMLSVRSGILRQIDHARVYRLISPIKPLGAQ</sequence>
<keyword evidence="3" id="KW-1185">Reference proteome</keyword>
<dbReference type="Proteomes" id="UP001302716">
    <property type="component" value="Chromosome"/>
</dbReference>
<organism evidence="2 3">
    <name type="scientific">Xanthomonas hydrangeae</name>
    <dbReference type="NCBI Taxonomy" id="2775159"/>
    <lineage>
        <taxon>Bacteria</taxon>
        <taxon>Pseudomonadati</taxon>
        <taxon>Pseudomonadota</taxon>
        <taxon>Gammaproteobacteria</taxon>
        <taxon>Lysobacterales</taxon>
        <taxon>Lysobacteraceae</taxon>
        <taxon>Xanthomonas</taxon>
    </lineage>
</organism>
<dbReference type="EMBL" id="CP103836">
    <property type="protein sequence ID" value="WOB51584.1"/>
    <property type="molecule type" value="Genomic_DNA"/>
</dbReference>
<protein>
    <recommendedName>
        <fullName evidence="1">DUF6896 domain-containing protein</fullName>
    </recommendedName>
</protein>
<name>A0AAU0BET6_9XANT</name>
<proteinExistence type="predicted"/>
<evidence type="ECO:0000313" key="3">
    <source>
        <dbReference type="Proteomes" id="UP001302716"/>
    </source>
</evidence>
<dbReference type="Pfam" id="PF21837">
    <property type="entry name" value="DUF6896"/>
    <property type="match status" value="1"/>
</dbReference>